<name>A0A318KQU9_9NEIS</name>
<proteinExistence type="predicted"/>
<reference evidence="1 2" key="1">
    <citation type="submission" date="2018-05" db="EMBL/GenBank/DDBJ databases">
        <title>Genomic Encyclopedia of Type Strains, Phase IV (KMG-IV): sequencing the most valuable type-strain genomes for metagenomic binning, comparative biology and taxonomic classification.</title>
        <authorList>
            <person name="Goeker M."/>
        </authorList>
    </citation>
    <scope>NUCLEOTIDE SEQUENCE [LARGE SCALE GENOMIC DNA]</scope>
    <source>
        <strain evidence="1 2">DSM 29661</strain>
    </source>
</reference>
<gene>
    <name evidence="1" type="ORF">DFR34_10848</name>
</gene>
<organism evidence="1 2">
    <name type="scientific">Rivihabitans pingtungensis</name>
    <dbReference type="NCBI Taxonomy" id="1054498"/>
    <lineage>
        <taxon>Bacteria</taxon>
        <taxon>Pseudomonadati</taxon>
        <taxon>Pseudomonadota</taxon>
        <taxon>Betaproteobacteria</taxon>
        <taxon>Neisseriales</taxon>
        <taxon>Aquaspirillaceae</taxon>
        <taxon>Rivihabitans</taxon>
    </lineage>
</organism>
<accession>A0A318KQU9</accession>
<keyword evidence="2" id="KW-1185">Reference proteome</keyword>
<protein>
    <submittedName>
        <fullName evidence="1">Uncharacterized protein</fullName>
    </submittedName>
</protein>
<evidence type="ECO:0000313" key="1">
    <source>
        <dbReference type="EMBL" id="PXX79158.1"/>
    </source>
</evidence>
<dbReference type="Proteomes" id="UP000247555">
    <property type="component" value="Unassembled WGS sequence"/>
</dbReference>
<dbReference type="AlphaFoldDB" id="A0A318KQU9"/>
<comment type="caution">
    <text evidence="1">The sequence shown here is derived from an EMBL/GenBank/DDBJ whole genome shotgun (WGS) entry which is preliminary data.</text>
</comment>
<dbReference type="EMBL" id="QJKI01000008">
    <property type="protein sequence ID" value="PXX79158.1"/>
    <property type="molecule type" value="Genomic_DNA"/>
</dbReference>
<dbReference type="RefSeq" id="WP_110390616.1">
    <property type="nucleotide sequence ID" value="NZ_QJKI01000008.1"/>
</dbReference>
<sequence>MRDPLHWSADVPDTYIHDAGYRIVCAMVGDAGRQRPVHWCFYQRAFIGAAGGELADACALCADHADGLLK</sequence>
<evidence type="ECO:0000313" key="2">
    <source>
        <dbReference type="Proteomes" id="UP000247555"/>
    </source>
</evidence>